<dbReference type="Proteomes" id="UP000053593">
    <property type="component" value="Unassembled WGS sequence"/>
</dbReference>
<organism evidence="1 2">
    <name type="scientific">Collybiopsis luxurians FD-317 M1</name>
    <dbReference type="NCBI Taxonomy" id="944289"/>
    <lineage>
        <taxon>Eukaryota</taxon>
        <taxon>Fungi</taxon>
        <taxon>Dikarya</taxon>
        <taxon>Basidiomycota</taxon>
        <taxon>Agaricomycotina</taxon>
        <taxon>Agaricomycetes</taxon>
        <taxon>Agaricomycetidae</taxon>
        <taxon>Agaricales</taxon>
        <taxon>Marasmiineae</taxon>
        <taxon>Omphalotaceae</taxon>
        <taxon>Collybiopsis</taxon>
        <taxon>Collybiopsis luxurians</taxon>
    </lineage>
</organism>
<dbReference type="OrthoDB" id="10059875at2759"/>
<proteinExistence type="predicted"/>
<reference evidence="1 2" key="1">
    <citation type="submission" date="2014-04" db="EMBL/GenBank/DDBJ databases">
        <title>Evolutionary Origins and Diversification of the Mycorrhizal Mutualists.</title>
        <authorList>
            <consortium name="DOE Joint Genome Institute"/>
            <consortium name="Mycorrhizal Genomics Consortium"/>
            <person name="Kohler A."/>
            <person name="Kuo A."/>
            <person name="Nagy L.G."/>
            <person name="Floudas D."/>
            <person name="Copeland A."/>
            <person name="Barry K.W."/>
            <person name="Cichocki N."/>
            <person name="Veneault-Fourrey C."/>
            <person name="LaButti K."/>
            <person name="Lindquist E.A."/>
            <person name="Lipzen A."/>
            <person name="Lundell T."/>
            <person name="Morin E."/>
            <person name="Murat C."/>
            <person name="Riley R."/>
            <person name="Ohm R."/>
            <person name="Sun H."/>
            <person name="Tunlid A."/>
            <person name="Henrissat B."/>
            <person name="Grigoriev I.V."/>
            <person name="Hibbett D.S."/>
            <person name="Martin F."/>
        </authorList>
    </citation>
    <scope>NUCLEOTIDE SEQUENCE [LARGE SCALE GENOMIC DNA]</scope>
    <source>
        <strain evidence="1 2">FD-317 M1</strain>
    </source>
</reference>
<name>A0A0D0CEY9_9AGAR</name>
<gene>
    <name evidence="1" type="ORF">GYMLUDRAFT_76004</name>
</gene>
<dbReference type="HOGENOM" id="CLU_2441091_0_0_1"/>
<keyword evidence="2" id="KW-1185">Reference proteome</keyword>
<protein>
    <submittedName>
        <fullName evidence="1">Uncharacterized protein</fullName>
    </submittedName>
</protein>
<sequence length="90" mass="9630">MSVRAAAGVAHPTLLDTLCARLRLYEAEECDLSTLQPKFVVEWPDKLIQMLISTSEACGALPGLSCLAIALIATQMILNGVLELKGVHVP</sequence>
<dbReference type="EMBL" id="KN834796">
    <property type="protein sequence ID" value="KIK56627.1"/>
    <property type="molecule type" value="Genomic_DNA"/>
</dbReference>
<dbReference type="AlphaFoldDB" id="A0A0D0CEY9"/>
<evidence type="ECO:0000313" key="1">
    <source>
        <dbReference type="EMBL" id="KIK56627.1"/>
    </source>
</evidence>
<evidence type="ECO:0000313" key="2">
    <source>
        <dbReference type="Proteomes" id="UP000053593"/>
    </source>
</evidence>
<accession>A0A0D0CEY9</accession>